<keyword evidence="13" id="KW-1185">Reference proteome</keyword>
<dbReference type="EMBL" id="CP006604">
    <property type="protein sequence ID" value="AHA27903.1"/>
    <property type="molecule type" value="Genomic_DNA"/>
</dbReference>
<evidence type="ECO:0000256" key="9">
    <source>
        <dbReference type="ARBA" id="ARBA00022989"/>
    </source>
</evidence>
<dbReference type="InterPro" id="IPR011701">
    <property type="entry name" value="MFS"/>
</dbReference>
<feature type="transmembrane region" description="Helical" evidence="11">
    <location>
        <begin position="343"/>
        <end position="361"/>
    </location>
</feature>
<dbReference type="InterPro" id="IPR005964">
    <property type="entry name" value="Glc/Gal_transptr_bac"/>
</dbReference>
<dbReference type="Pfam" id="PF07690">
    <property type="entry name" value="MFS_1"/>
    <property type="match status" value="1"/>
</dbReference>
<dbReference type="SUPFAM" id="SSF103473">
    <property type="entry name" value="MFS general substrate transporter"/>
    <property type="match status" value="1"/>
</dbReference>
<feature type="transmembrane region" description="Helical" evidence="11">
    <location>
        <begin position="113"/>
        <end position="132"/>
    </location>
</feature>
<comment type="function">
    <text evidence="1">Intake of glucose and galactose.</text>
</comment>
<keyword evidence="4" id="KW-0813">Transport</keyword>
<dbReference type="GO" id="GO:0005886">
    <property type="term" value="C:plasma membrane"/>
    <property type="evidence" value="ECO:0007669"/>
    <property type="project" value="UniProtKB-SubCell"/>
</dbReference>
<dbReference type="HOGENOM" id="CLU_028452_2_2_5"/>
<dbReference type="AlphaFoldDB" id="U6B5E7"/>
<dbReference type="NCBIfam" id="TIGR01272">
    <property type="entry name" value="gluP"/>
    <property type="match status" value="1"/>
</dbReference>
<comment type="subcellular location">
    <subcellularLocation>
        <location evidence="2">Cell inner membrane</location>
        <topology evidence="2">Multi-pass membrane protein</topology>
    </subcellularLocation>
</comment>
<keyword evidence="10 11" id="KW-0472">Membrane</keyword>
<feature type="transmembrane region" description="Helical" evidence="11">
    <location>
        <begin position="367"/>
        <end position="388"/>
    </location>
</feature>
<protein>
    <submittedName>
        <fullName evidence="12">Fucose permease</fullName>
    </submittedName>
</protein>
<evidence type="ECO:0000256" key="11">
    <source>
        <dbReference type="SAM" id="Phobius"/>
    </source>
</evidence>
<evidence type="ECO:0000256" key="1">
    <source>
        <dbReference type="ARBA" id="ARBA00003321"/>
    </source>
</evidence>
<dbReference type="Proteomes" id="UP000017862">
    <property type="component" value="Chromosome"/>
</dbReference>
<evidence type="ECO:0000256" key="10">
    <source>
        <dbReference type="ARBA" id="ARBA00023136"/>
    </source>
</evidence>
<dbReference type="InterPro" id="IPR050375">
    <property type="entry name" value="MFS_TsgA-like"/>
</dbReference>
<keyword evidence="8 11" id="KW-0812">Transmembrane</keyword>
<dbReference type="PANTHER" id="PTHR43702:SF3">
    <property type="entry name" value="PROTEIN TSGA"/>
    <property type="match status" value="1"/>
</dbReference>
<dbReference type="GO" id="GO:0055056">
    <property type="term" value="F:D-glucose transmembrane transporter activity"/>
    <property type="evidence" value="ECO:0007669"/>
    <property type="project" value="InterPro"/>
</dbReference>
<dbReference type="eggNOG" id="COG0738">
    <property type="taxonomic scope" value="Bacteria"/>
</dbReference>
<feature type="transmembrane region" description="Helical" evidence="11">
    <location>
        <begin position="275"/>
        <end position="301"/>
    </location>
</feature>
<feature type="transmembrane region" description="Helical" evidence="11">
    <location>
        <begin position="231"/>
        <end position="254"/>
    </location>
</feature>
<evidence type="ECO:0000313" key="12">
    <source>
        <dbReference type="EMBL" id="AHA27903.1"/>
    </source>
</evidence>
<name>U6B5E7_9HYPH</name>
<dbReference type="InterPro" id="IPR036259">
    <property type="entry name" value="MFS_trans_sf"/>
</dbReference>
<evidence type="ECO:0000256" key="3">
    <source>
        <dbReference type="ARBA" id="ARBA00009120"/>
    </source>
</evidence>
<accession>U6B5E7</accession>
<evidence type="ECO:0000256" key="6">
    <source>
        <dbReference type="ARBA" id="ARBA00022519"/>
    </source>
</evidence>
<proteinExistence type="inferred from homology"/>
<keyword evidence="6" id="KW-0997">Cell inner membrane</keyword>
<organism evidence="12 13">
    <name type="scientific">Candidatus Liberibacter americanus str. Sao Paulo</name>
    <dbReference type="NCBI Taxonomy" id="1261131"/>
    <lineage>
        <taxon>Bacteria</taxon>
        <taxon>Pseudomonadati</taxon>
        <taxon>Pseudomonadota</taxon>
        <taxon>Alphaproteobacteria</taxon>
        <taxon>Hyphomicrobiales</taxon>
        <taxon>Rhizobiaceae</taxon>
        <taxon>Liberibacter</taxon>
    </lineage>
</organism>
<gene>
    <name evidence="12" type="primary">fucP</name>
    <name evidence="12" type="ORF">lam_553</name>
</gene>
<feature type="transmembrane region" description="Helical" evidence="11">
    <location>
        <begin position="50"/>
        <end position="71"/>
    </location>
</feature>
<dbReference type="KEGG" id="lar:lam_553"/>
<feature type="transmembrane region" description="Helical" evidence="11">
    <location>
        <begin position="20"/>
        <end position="38"/>
    </location>
</feature>
<feature type="transmembrane region" description="Helical" evidence="11">
    <location>
        <begin position="83"/>
        <end position="107"/>
    </location>
</feature>
<evidence type="ECO:0000256" key="4">
    <source>
        <dbReference type="ARBA" id="ARBA00022448"/>
    </source>
</evidence>
<dbReference type="PATRIC" id="fig|1261131.3.peg.527"/>
<keyword evidence="7" id="KW-0762">Sugar transport</keyword>
<sequence length="459" mass="51532">MTINFIINMPKRFTNFKLSILINIFNLNIEEIFAMSYYDDIHFNKNTKYIKIYVFIMFFLFGGVTSLNSILIPKLQSIFSLSYLQAMLVETVFFACYFLFSIPAGILMQKYGYMRSTCIGLMIMSFGCILLTATVHITIFTMFLIPICILAIGVVIIQVISNPLISLLGSSDTAASRITLAQTFNSLGTTIFPYIGSSFILKDFSNTSISSISKEEIITYHYNEASSISHIYLIIGIICLIVALLCWKKADYFYHEIKKPIKFFENIEILRNRRFAFGTLSIFLYVGAEVSIGSIMVNYLMRSDTLDLNELSAGHYTAIYWGSAMIGRFIGYQLLSNYSTEKVLSIFSATAVCLSIISSHTTGWISGYSLISIGFFNSVMFPTIFYLASAGLKNKTPEGSGIICTAISGGVIVPLIFGYIADIKTLREALWIPAICYICISIYGILCFYSVNNFKNEKL</sequence>
<evidence type="ECO:0000256" key="7">
    <source>
        <dbReference type="ARBA" id="ARBA00022597"/>
    </source>
</evidence>
<dbReference type="CDD" id="cd17394">
    <property type="entry name" value="MFS_FucP_like"/>
    <property type="match status" value="1"/>
</dbReference>
<comment type="similarity">
    <text evidence="3">Belongs to the major facilitator superfamily. FHS transporter (TC 2.A.1.7) family.</text>
</comment>
<keyword evidence="5" id="KW-1003">Cell membrane</keyword>
<feature type="transmembrane region" description="Helical" evidence="11">
    <location>
        <begin position="432"/>
        <end position="451"/>
    </location>
</feature>
<evidence type="ECO:0000313" key="13">
    <source>
        <dbReference type="Proteomes" id="UP000017862"/>
    </source>
</evidence>
<evidence type="ECO:0000256" key="2">
    <source>
        <dbReference type="ARBA" id="ARBA00004429"/>
    </source>
</evidence>
<feature type="transmembrane region" description="Helical" evidence="11">
    <location>
        <begin position="313"/>
        <end position="331"/>
    </location>
</feature>
<evidence type="ECO:0000256" key="5">
    <source>
        <dbReference type="ARBA" id="ARBA00022475"/>
    </source>
</evidence>
<reference evidence="12 13" key="1">
    <citation type="journal article" date="2014" name="Mol. Plant Microbe Interact.">
        <title>The complete genome sequence of Candidatus Liberibacter americanus, associated with citrus Huanglongbing.</title>
        <authorList>
            <person name="Wulff N.A."/>
            <person name="Zhang S."/>
            <person name="Setubal J.C."/>
            <person name="Almeida N.F."/>
            <person name="Martins E.C."/>
            <person name="Harakava R."/>
            <person name="Kumar D."/>
            <person name="Rangel L.T."/>
            <person name="Foissac X."/>
            <person name="Bove J."/>
            <person name="Gabriel D.W."/>
        </authorList>
    </citation>
    <scope>NUCLEOTIDE SEQUENCE [LARGE SCALE GENOMIC DNA]</scope>
    <source>
        <strain evidence="12 13">Sao Paulo</strain>
    </source>
</reference>
<feature type="transmembrane region" description="Helical" evidence="11">
    <location>
        <begin position="400"/>
        <end position="420"/>
    </location>
</feature>
<dbReference type="GO" id="GO:0005354">
    <property type="term" value="F:galactose transmembrane transporter activity"/>
    <property type="evidence" value="ECO:0007669"/>
    <property type="project" value="InterPro"/>
</dbReference>
<dbReference type="GO" id="GO:1904659">
    <property type="term" value="P:D-glucose transmembrane transport"/>
    <property type="evidence" value="ECO:0007669"/>
    <property type="project" value="InterPro"/>
</dbReference>
<evidence type="ECO:0000256" key="8">
    <source>
        <dbReference type="ARBA" id="ARBA00022692"/>
    </source>
</evidence>
<feature type="transmembrane region" description="Helical" evidence="11">
    <location>
        <begin position="139"/>
        <end position="160"/>
    </location>
</feature>
<dbReference type="Gene3D" id="1.20.1250.20">
    <property type="entry name" value="MFS general substrate transporter like domains"/>
    <property type="match status" value="2"/>
</dbReference>
<keyword evidence="9 11" id="KW-1133">Transmembrane helix</keyword>
<dbReference type="PANTHER" id="PTHR43702">
    <property type="entry name" value="L-FUCOSE-PROTON SYMPORTER"/>
    <property type="match status" value="1"/>
</dbReference>